<evidence type="ECO:0000313" key="4">
    <source>
        <dbReference type="Proteomes" id="UP001551482"/>
    </source>
</evidence>
<reference evidence="3 4" key="1">
    <citation type="submission" date="2024-06" db="EMBL/GenBank/DDBJ databases">
        <title>The Natural Products Discovery Center: Release of the First 8490 Sequenced Strains for Exploring Actinobacteria Biosynthetic Diversity.</title>
        <authorList>
            <person name="Kalkreuter E."/>
            <person name="Kautsar S.A."/>
            <person name="Yang D."/>
            <person name="Bader C.D."/>
            <person name="Teijaro C.N."/>
            <person name="Fluegel L."/>
            <person name="Davis C.M."/>
            <person name="Simpson J.R."/>
            <person name="Lauterbach L."/>
            <person name="Steele A.D."/>
            <person name="Gui C."/>
            <person name="Meng S."/>
            <person name="Li G."/>
            <person name="Viehrig K."/>
            <person name="Ye F."/>
            <person name="Su P."/>
            <person name="Kiefer A.F."/>
            <person name="Nichols A."/>
            <person name="Cepeda A.J."/>
            <person name="Yan W."/>
            <person name="Fan B."/>
            <person name="Jiang Y."/>
            <person name="Adhikari A."/>
            <person name="Zheng C.-J."/>
            <person name="Schuster L."/>
            <person name="Cowan T.M."/>
            <person name="Smanski M.J."/>
            <person name="Chevrette M.G."/>
            <person name="De Carvalho L.P.S."/>
            <person name="Shen B."/>
        </authorList>
    </citation>
    <scope>NUCLEOTIDE SEQUENCE [LARGE SCALE GENOMIC DNA]</scope>
    <source>
        <strain evidence="3 4">NPDC048946</strain>
    </source>
</reference>
<protein>
    <recommendedName>
        <fullName evidence="5">PQQ-binding-like beta-propeller repeat protein</fullName>
    </recommendedName>
</protein>
<dbReference type="Gene3D" id="2.130.10.10">
    <property type="entry name" value="YVTN repeat-like/Quinoprotein amine dehydrogenase"/>
    <property type="match status" value="1"/>
</dbReference>
<comment type="caution">
    <text evidence="3">The sequence shown here is derived from an EMBL/GenBank/DDBJ whole genome shotgun (WGS) entry which is preliminary data.</text>
</comment>
<evidence type="ECO:0000313" key="3">
    <source>
        <dbReference type="EMBL" id="MEU8131932.1"/>
    </source>
</evidence>
<feature type="compositionally biased region" description="Low complexity" evidence="1">
    <location>
        <begin position="20"/>
        <end position="29"/>
    </location>
</feature>
<evidence type="ECO:0008006" key="5">
    <source>
        <dbReference type="Google" id="ProtNLM"/>
    </source>
</evidence>
<dbReference type="SUPFAM" id="SSF50998">
    <property type="entry name" value="Quinoprotein alcohol dehydrogenase-like"/>
    <property type="match status" value="1"/>
</dbReference>
<dbReference type="InterPro" id="IPR011047">
    <property type="entry name" value="Quinoprotein_ADH-like_sf"/>
</dbReference>
<dbReference type="PROSITE" id="PS51257">
    <property type="entry name" value="PROKAR_LIPOPROTEIN"/>
    <property type="match status" value="1"/>
</dbReference>
<dbReference type="RefSeq" id="WP_358346936.1">
    <property type="nucleotide sequence ID" value="NZ_JBEZFP010000001.1"/>
</dbReference>
<feature type="chain" id="PRO_5046436352" description="PQQ-binding-like beta-propeller repeat protein" evidence="2">
    <location>
        <begin position="29"/>
        <end position="467"/>
    </location>
</feature>
<name>A0ABV3D9L3_9ACTN</name>
<dbReference type="InterPro" id="IPR015943">
    <property type="entry name" value="WD40/YVTN_repeat-like_dom_sf"/>
</dbReference>
<proteinExistence type="predicted"/>
<accession>A0ABV3D9L3</accession>
<gene>
    <name evidence="3" type="ORF">AB0C36_00315</name>
</gene>
<feature type="region of interest" description="Disordered" evidence="1">
    <location>
        <begin position="20"/>
        <end position="60"/>
    </location>
</feature>
<evidence type="ECO:0000256" key="2">
    <source>
        <dbReference type="SAM" id="SignalP"/>
    </source>
</evidence>
<keyword evidence="4" id="KW-1185">Reference proteome</keyword>
<dbReference type="EMBL" id="JBEZFP010000001">
    <property type="protein sequence ID" value="MEU8131932.1"/>
    <property type="molecule type" value="Genomic_DNA"/>
</dbReference>
<feature type="compositionally biased region" description="Low complexity" evidence="1">
    <location>
        <begin position="36"/>
        <end position="56"/>
    </location>
</feature>
<keyword evidence="2" id="KW-0732">Signal</keyword>
<organism evidence="3 4">
    <name type="scientific">Streptodolium elevatio</name>
    <dbReference type="NCBI Taxonomy" id="3157996"/>
    <lineage>
        <taxon>Bacteria</taxon>
        <taxon>Bacillati</taxon>
        <taxon>Actinomycetota</taxon>
        <taxon>Actinomycetes</taxon>
        <taxon>Kitasatosporales</taxon>
        <taxon>Streptomycetaceae</taxon>
        <taxon>Streptodolium</taxon>
    </lineage>
</organism>
<feature type="signal peptide" evidence="2">
    <location>
        <begin position="1"/>
        <end position="28"/>
    </location>
</feature>
<sequence>MRRHLVRIAAVTALLTLSACSSSGDSSAGPGTPEPGASGRTGAADGAAADGPAYEGPDLPGLAAKPLWSVERKSTTDTSTTVFALGEGTVAIANVVGPEPSATPAYGTSSDSLRQQTVELRDVATGTVRKTLNVYGEVSGETWLGKPAVIVRGQQPRTKADDPTAEKPWLIEAYDERGERLGGGEERLSMHDSILQDGWILAPEGGSKEALSVRRVGDTGAGQRMNCSVTDACSYAIARGEVYVVGGGGAESKAMAAGTMFKYERAGDTSQTNGRTLVALDPATGARRWASDTLVRPAGAEPAGNTSADGPEVLGSLAGKIVISWAAAGSEDGRVVGLYDPVTGKPAGTGPTSPAGALFAVADPEGKIAVLATDRDKSRSTAWETASGQTLWQQTRGDDPLVPVSIVGGILWANSGNPVALDARTGNVVAKEPELALTAEESVPTPVGTRHAYTIVDRAVHVFAVQP</sequence>
<evidence type="ECO:0000256" key="1">
    <source>
        <dbReference type="SAM" id="MobiDB-lite"/>
    </source>
</evidence>
<dbReference type="Proteomes" id="UP001551482">
    <property type="component" value="Unassembled WGS sequence"/>
</dbReference>